<dbReference type="CDD" id="cd01948">
    <property type="entry name" value="EAL"/>
    <property type="match status" value="1"/>
</dbReference>
<dbReference type="Pfam" id="PF00563">
    <property type="entry name" value="EAL"/>
    <property type="match status" value="1"/>
</dbReference>
<protein>
    <submittedName>
        <fullName evidence="3">Diguanylate cyclase (GGDEF)-like protein</fullName>
    </submittedName>
</protein>
<dbReference type="NCBIfam" id="TIGR00254">
    <property type="entry name" value="GGDEF"/>
    <property type="match status" value="1"/>
</dbReference>
<dbReference type="InterPro" id="IPR052155">
    <property type="entry name" value="Biofilm_reg_signaling"/>
</dbReference>
<dbReference type="RefSeq" id="WP_144811933.1">
    <property type="nucleotide sequence ID" value="NZ_VLKP01000002.1"/>
</dbReference>
<feature type="domain" description="GGDEF" evidence="2">
    <location>
        <begin position="584"/>
        <end position="717"/>
    </location>
</feature>
<dbReference type="EMBL" id="VLKP01000002">
    <property type="protein sequence ID" value="TWI13488.1"/>
    <property type="molecule type" value="Genomic_DNA"/>
</dbReference>
<evidence type="ECO:0000313" key="3">
    <source>
        <dbReference type="EMBL" id="TWI13488.1"/>
    </source>
</evidence>
<dbReference type="OrthoDB" id="9804951at2"/>
<keyword evidence="4" id="KW-1185">Reference proteome</keyword>
<dbReference type="SMART" id="SM00065">
    <property type="entry name" value="GAF"/>
    <property type="match status" value="2"/>
</dbReference>
<dbReference type="Gene3D" id="3.30.70.270">
    <property type="match status" value="1"/>
</dbReference>
<dbReference type="Pfam" id="PF00990">
    <property type="entry name" value="GGDEF"/>
    <property type="match status" value="1"/>
</dbReference>
<dbReference type="InterPro" id="IPR000160">
    <property type="entry name" value="GGDEF_dom"/>
</dbReference>
<comment type="caution">
    <text evidence="3">The sequence shown here is derived from an EMBL/GenBank/DDBJ whole genome shotgun (WGS) entry which is preliminary data.</text>
</comment>
<dbReference type="Pfam" id="PF13185">
    <property type="entry name" value="GAF_2"/>
    <property type="match status" value="2"/>
</dbReference>
<dbReference type="InterPro" id="IPR043128">
    <property type="entry name" value="Rev_trsase/Diguanyl_cyclase"/>
</dbReference>
<name>A0A562M128_9GAMM</name>
<dbReference type="PANTHER" id="PTHR44757">
    <property type="entry name" value="DIGUANYLATE CYCLASE DGCP"/>
    <property type="match status" value="1"/>
</dbReference>
<dbReference type="SUPFAM" id="SSF55781">
    <property type="entry name" value="GAF domain-like"/>
    <property type="match status" value="2"/>
</dbReference>
<dbReference type="PROSITE" id="PS50883">
    <property type="entry name" value="EAL"/>
    <property type="match status" value="1"/>
</dbReference>
<evidence type="ECO:0000313" key="4">
    <source>
        <dbReference type="Proteomes" id="UP000316471"/>
    </source>
</evidence>
<gene>
    <name evidence="3" type="ORF">IP93_00650</name>
</gene>
<dbReference type="PROSITE" id="PS50887">
    <property type="entry name" value="GGDEF"/>
    <property type="match status" value="1"/>
</dbReference>
<dbReference type="CDD" id="cd01949">
    <property type="entry name" value="GGDEF"/>
    <property type="match status" value="1"/>
</dbReference>
<dbReference type="SMART" id="SM00052">
    <property type="entry name" value="EAL"/>
    <property type="match status" value="1"/>
</dbReference>
<dbReference type="Gene3D" id="3.30.450.40">
    <property type="match status" value="2"/>
</dbReference>
<evidence type="ECO:0000259" key="2">
    <source>
        <dbReference type="PROSITE" id="PS50887"/>
    </source>
</evidence>
<evidence type="ECO:0000259" key="1">
    <source>
        <dbReference type="PROSITE" id="PS50883"/>
    </source>
</evidence>
<feature type="domain" description="EAL" evidence="1">
    <location>
        <begin position="726"/>
        <end position="978"/>
    </location>
</feature>
<dbReference type="PANTHER" id="PTHR44757:SF2">
    <property type="entry name" value="BIOFILM ARCHITECTURE MAINTENANCE PROTEIN MBAA"/>
    <property type="match status" value="1"/>
</dbReference>
<dbReference type="InterPro" id="IPR029787">
    <property type="entry name" value="Nucleotide_cyclase"/>
</dbReference>
<organism evidence="3 4">
    <name type="scientific">Aerolutibacter ruishenii</name>
    <dbReference type="NCBI Taxonomy" id="686800"/>
    <lineage>
        <taxon>Bacteria</taxon>
        <taxon>Pseudomonadati</taxon>
        <taxon>Pseudomonadota</taxon>
        <taxon>Gammaproteobacteria</taxon>
        <taxon>Lysobacterales</taxon>
        <taxon>Lysobacteraceae</taxon>
        <taxon>Aerolutibacter</taxon>
    </lineage>
</organism>
<accession>A0A562M128</accession>
<dbReference type="InterPro" id="IPR035919">
    <property type="entry name" value="EAL_sf"/>
</dbReference>
<sequence length="986" mass="108547">MPSDHAASLPPIADLGISRISELLEVRNLGEGIAVARRLAHATPGVADARVVLKPAASGTGGLHDADKPETVAWQAWQDQHPRRSTDGTWLGIPLPHSGAVLLLRLEDPEDPEGTGAVIAALGALPGAIDQCLRGLLRVMELENSVVRLEHSEQLQRALFAISDLAGSGRDMPELLRGIHAIVGTLMYAENLFIVLYDEASDAAQLLYFVDVKDPAPAPGEQFALDEIEHSLTWYVIRKGMALRGATDQIHRQLEGPVRRIGTDAFDWLGVPLLGDGQVRGALVVQSYEPGMSYTGEDQALLAFVGSHLLTALDRRRSTEALEHNVRLRTVELAEANRGLQQEIVERQRAERLQAALFQIADLANADLDERAFYYRIHEVVWQLIEARNFFIALLDDERRTLQFAYFADELDAVPEPRIPGQGLTEYVMRQGQPQLLATSDIFDLHRRRQLDLALIGPVPVSWLGVPLRFGDEIGGVVAVRSYDGAVGYGTTDQELLEFVASQIASVLNRRRATRIREQAYAQLEDRVQERTRELRREIGERERIQRQLEHEVQHDALTGLPNRGVLQQRLERALEDMHEQDGPRCALLYLDVDRFKVINDSLGHSGGDEFLQQVSRRMVRCVREPDVVARLAGDEFAILLVDIATPEVAVRVAKRLLELLSEPLQIGGKTLSPSASIGIAVAGDGYHNASELLRDADLALYRAKALGRKQYALFDDSLKHRTTDVLTVEAELHEALHNDHFEPFFQPIVRLSTGEVVGHEALLRWRHPTRGVLAPDSFLSVAEDSGAIDAIDWRMFELSCHLAAQQPGDTYLTINVSPRHFRDAHFDRRLLDVLARTGLPPARLLTEVTEGSLLDNSDHVRDILARLQSAGVRTALDDFGTGYSALSYLHTFPLRVLKIDRSFVAELGQPGKENIVSVVASVLALAGALGMDVIAEGIETESQRQALLALGCEFGQGYLLGRPAAVTLPAVVASPAAAATVSAAP</sequence>
<dbReference type="Proteomes" id="UP000316471">
    <property type="component" value="Unassembled WGS sequence"/>
</dbReference>
<dbReference type="SUPFAM" id="SSF55073">
    <property type="entry name" value="Nucleotide cyclase"/>
    <property type="match status" value="1"/>
</dbReference>
<dbReference type="InterPro" id="IPR001633">
    <property type="entry name" value="EAL_dom"/>
</dbReference>
<proteinExistence type="predicted"/>
<dbReference type="Gene3D" id="3.20.20.450">
    <property type="entry name" value="EAL domain"/>
    <property type="match status" value="1"/>
</dbReference>
<dbReference type="AlphaFoldDB" id="A0A562M128"/>
<dbReference type="InterPro" id="IPR003018">
    <property type="entry name" value="GAF"/>
</dbReference>
<dbReference type="InterPro" id="IPR029016">
    <property type="entry name" value="GAF-like_dom_sf"/>
</dbReference>
<dbReference type="SMART" id="SM00267">
    <property type="entry name" value="GGDEF"/>
    <property type="match status" value="1"/>
</dbReference>
<reference evidence="3 4" key="1">
    <citation type="journal article" date="2015" name="Stand. Genomic Sci.">
        <title>Genomic Encyclopedia of Bacterial and Archaeal Type Strains, Phase III: the genomes of soil and plant-associated and newly described type strains.</title>
        <authorList>
            <person name="Whitman W.B."/>
            <person name="Woyke T."/>
            <person name="Klenk H.P."/>
            <person name="Zhou Y."/>
            <person name="Lilburn T.G."/>
            <person name="Beck B.J."/>
            <person name="De Vos P."/>
            <person name="Vandamme P."/>
            <person name="Eisen J.A."/>
            <person name="Garrity G."/>
            <person name="Hugenholtz P."/>
            <person name="Kyrpides N.C."/>
        </authorList>
    </citation>
    <scope>NUCLEOTIDE SEQUENCE [LARGE SCALE GENOMIC DNA]</scope>
    <source>
        <strain evidence="3 4">CGMCC 1.10136</strain>
    </source>
</reference>
<dbReference type="SUPFAM" id="SSF141868">
    <property type="entry name" value="EAL domain-like"/>
    <property type="match status" value="1"/>
</dbReference>